<dbReference type="PANTHER" id="PTHR43628">
    <property type="entry name" value="ACTIVATOR OF C KINASE PROTEIN 1-RELATED"/>
    <property type="match status" value="1"/>
</dbReference>
<dbReference type="InterPro" id="IPR011990">
    <property type="entry name" value="TPR-like_helical_dom_sf"/>
</dbReference>
<dbReference type="InterPro" id="IPR052945">
    <property type="entry name" value="Mitotic_Regulator"/>
</dbReference>
<gene>
    <name evidence="1" type="ORF">M9Y10_000572</name>
</gene>
<evidence type="ECO:0000313" key="2">
    <source>
        <dbReference type="Proteomes" id="UP001470230"/>
    </source>
</evidence>
<dbReference type="InterPro" id="IPR006597">
    <property type="entry name" value="Sel1-like"/>
</dbReference>
<organism evidence="1 2">
    <name type="scientific">Tritrichomonas musculus</name>
    <dbReference type="NCBI Taxonomy" id="1915356"/>
    <lineage>
        <taxon>Eukaryota</taxon>
        <taxon>Metamonada</taxon>
        <taxon>Parabasalia</taxon>
        <taxon>Tritrichomonadida</taxon>
        <taxon>Tritrichomonadidae</taxon>
        <taxon>Tritrichomonas</taxon>
    </lineage>
</organism>
<evidence type="ECO:0000313" key="1">
    <source>
        <dbReference type="EMBL" id="KAK8898292.1"/>
    </source>
</evidence>
<dbReference type="SUPFAM" id="SSF81901">
    <property type="entry name" value="HCP-like"/>
    <property type="match status" value="2"/>
</dbReference>
<dbReference type="PANTHER" id="PTHR43628:SF1">
    <property type="entry name" value="CHITIN SYNTHASE REGULATORY FACTOR 2-RELATED"/>
    <property type="match status" value="1"/>
</dbReference>
<keyword evidence="2" id="KW-1185">Reference proteome</keyword>
<accession>A0ABR2L693</accession>
<sequence>MKDLLEKAAQYKNPKAFLELGDIYYKGTGVRKNIKEAIKNYEKAAQFNNPDAYCKLGKIYFFGEGVEQDLKKGERYFEYSAQLKNLEDFFYLGYFYSDGILFDINIQKAIYNLEKCTESKYENYLINLPSNGINYESKRYNCFYYRSMNDLGLIYLTVLNDIDKAIENIKEAAFGEYPFAQNNYGLLYQFYLNNQENANYFYHRSSKHQFALAEYNLGYLNEKDGKKRRSD</sequence>
<protein>
    <recommendedName>
        <fullName evidence="3">Sel1 repeat family protein</fullName>
    </recommendedName>
</protein>
<dbReference type="Proteomes" id="UP001470230">
    <property type="component" value="Unassembled WGS sequence"/>
</dbReference>
<proteinExistence type="predicted"/>
<evidence type="ECO:0008006" key="3">
    <source>
        <dbReference type="Google" id="ProtNLM"/>
    </source>
</evidence>
<reference evidence="1 2" key="1">
    <citation type="submission" date="2024-04" db="EMBL/GenBank/DDBJ databases">
        <title>Tritrichomonas musculus Genome.</title>
        <authorList>
            <person name="Alves-Ferreira E."/>
            <person name="Grigg M."/>
            <person name="Lorenzi H."/>
            <person name="Galac M."/>
        </authorList>
    </citation>
    <scope>NUCLEOTIDE SEQUENCE [LARGE SCALE GENOMIC DNA]</scope>
    <source>
        <strain evidence="1 2">EAF2021</strain>
    </source>
</reference>
<dbReference type="Pfam" id="PF08238">
    <property type="entry name" value="Sel1"/>
    <property type="match status" value="5"/>
</dbReference>
<dbReference type="Gene3D" id="1.25.40.10">
    <property type="entry name" value="Tetratricopeptide repeat domain"/>
    <property type="match status" value="2"/>
</dbReference>
<dbReference type="SMART" id="SM00671">
    <property type="entry name" value="SEL1"/>
    <property type="match status" value="5"/>
</dbReference>
<name>A0ABR2L693_9EUKA</name>
<comment type="caution">
    <text evidence="1">The sequence shown here is derived from an EMBL/GenBank/DDBJ whole genome shotgun (WGS) entry which is preliminary data.</text>
</comment>
<dbReference type="EMBL" id="JAPFFF010000001">
    <property type="protein sequence ID" value="KAK8898292.1"/>
    <property type="molecule type" value="Genomic_DNA"/>
</dbReference>